<evidence type="ECO:0000313" key="2">
    <source>
        <dbReference type="Proteomes" id="UP001597502"/>
    </source>
</evidence>
<dbReference type="Proteomes" id="UP001597502">
    <property type="component" value="Unassembled WGS sequence"/>
</dbReference>
<dbReference type="PIRSF" id="PIRSF018637">
    <property type="entry name" value="TrmK"/>
    <property type="match status" value="1"/>
</dbReference>
<sequence length="235" mass="26635">MNNTVNLSKRLKETASFVPPGIRFADIGSDHAYLPSYICLSDLTAQAIAGEVNEGPFQRARETVSFYNLSDRIDVRLGNGLKVFSPGEVDAVVIAGMGGSLIRAILEHGSDRMAGTKRIIAQPNTDERDVRKWFSTHGYVIMDEVLLEENGHIYEIIVGDKHTGRQQLTGKQLLFGPRLLQQKSDLFYQKWEQERKKRHRIIEQMKHAKVPEAAKIASFEKELLWIKEEVEDDCP</sequence>
<evidence type="ECO:0000313" key="1">
    <source>
        <dbReference type="EMBL" id="MFD2759442.1"/>
    </source>
</evidence>
<reference evidence="2" key="1">
    <citation type="journal article" date="2019" name="Int. J. Syst. Evol. Microbiol.">
        <title>The Global Catalogue of Microorganisms (GCM) 10K type strain sequencing project: providing services to taxonomists for standard genome sequencing and annotation.</title>
        <authorList>
            <consortium name="The Broad Institute Genomics Platform"/>
            <consortium name="The Broad Institute Genome Sequencing Center for Infectious Disease"/>
            <person name="Wu L."/>
            <person name="Ma J."/>
        </authorList>
    </citation>
    <scope>NUCLEOTIDE SEQUENCE [LARGE SCALE GENOMIC DNA]</scope>
    <source>
        <strain evidence="2">TISTR 1535</strain>
    </source>
</reference>
<dbReference type="PANTHER" id="PTHR38451:SF1">
    <property type="entry name" value="TRNA (ADENINE(22)-N(1))-METHYLTRANSFERASE"/>
    <property type="match status" value="1"/>
</dbReference>
<comment type="caution">
    <text evidence="1">The sequence shown here is derived from an EMBL/GenBank/DDBJ whole genome shotgun (WGS) entry which is preliminary data.</text>
</comment>
<dbReference type="RefSeq" id="WP_382389940.1">
    <property type="nucleotide sequence ID" value="NZ_JBHUNA010000001.1"/>
</dbReference>
<protein>
    <submittedName>
        <fullName evidence="1">tRNA (Adenine(22)-N(1))-methyltransferase</fullName>
    </submittedName>
</protein>
<gene>
    <name evidence="1" type="ORF">ACFSUO_00375</name>
</gene>
<dbReference type="SUPFAM" id="SSF53335">
    <property type="entry name" value="S-adenosyl-L-methionine-dependent methyltransferases"/>
    <property type="match status" value="1"/>
</dbReference>
<dbReference type="InterPro" id="IPR029063">
    <property type="entry name" value="SAM-dependent_MTases_sf"/>
</dbReference>
<dbReference type="PANTHER" id="PTHR38451">
    <property type="entry name" value="TRNA (ADENINE(22)-N(1))-METHYLTRANSFERASE"/>
    <property type="match status" value="1"/>
</dbReference>
<dbReference type="Gene3D" id="3.40.50.150">
    <property type="entry name" value="Vaccinia Virus protein VP39"/>
    <property type="match status" value="1"/>
</dbReference>
<organism evidence="1 2">
    <name type="scientific">Lentibacillus juripiscarius</name>
    <dbReference type="NCBI Taxonomy" id="257446"/>
    <lineage>
        <taxon>Bacteria</taxon>
        <taxon>Bacillati</taxon>
        <taxon>Bacillota</taxon>
        <taxon>Bacilli</taxon>
        <taxon>Bacillales</taxon>
        <taxon>Bacillaceae</taxon>
        <taxon>Lentibacillus</taxon>
    </lineage>
</organism>
<dbReference type="EMBL" id="JBHUNA010000001">
    <property type="protein sequence ID" value="MFD2759442.1"/>
    <property type="molecule type" value="Genomic_DNA"/>
</dbReference>
<dbReference type="Gene3D" id="1.10.287.1890">
    <property type="match status" value="1"/>
</dbReference>
<proteinExistence type="predicted"/>
<dbReference type="Pfam" id="PF04816">
    <property type="entry name" value="TrmK"/>
    <property type="match status" value="1"/>
</dbReference>
<dbReference type="InterPro" id="IPR006901">
    <property type="entry name" value="TrmK"/>
</dbReference>
<keyword evidence="2" id="KW-1185">Reference proteome</keyword>
<accession>A0ABW5V466</accession>
<name>A0ABW5V466_9BACI</name>